<dbReference type="PANTHER" id="PTHR43280">
    <property type="entry name" value="ARAC-FAMILY TRANSCRIPTIONAL REGULATOR"/>
    <property type="match status" value="1"/>
</dbReference>
<protein>
    <submittedName>
        <fullName evidence="8">Response regulator</fullName>
    </submittedName>
</protein>
<organism evidence="8 9">
    <name type="scientific">Aquibacillus salsiterrae</name>
    <dbReference type="NCBI Taxonomy" id="2950439"/>
    <lineage>
        <taxon>Bacteria</taxon>
        <taxon>Bacillati</taxon>
        <taxon>Bacillota</taxon>
        <taxon>Bacilli</taxon>
        <taxon>Bacillales</taxon>
        <taxon>Bacillaceae</taxon>
        <taxon>Aquibacillus</taxon>
    </lineage>
</organism>
<proteinExistence type="predicted"/>
<evidence type="ECO:0000313" key="9">
    <source>
        <dbReference type="Proteomes" id="UP001145069"/>
    </source>
</evidence>
<dbReference type="AlphaFoldDB" id="A0A9X3WBC7"/>
<dbReference type="Gene3D" id="1.10.10.60">
    <property type="entry name" value="Homeodomain-like"/>
    <property type="match status" value="2"/>
</dbReference>
<dbReference type="PROSITE" id="PS50110">
    <property type="entry name" value="RESPONSE_REGULATORY"/>
    <property type="match status" value="1"/>
</dbReference>
<evidence type="ECO:0000256" key="2">
    <source>
        <dbReference type="ARBA" id="ARBA00023125"/>
    </source>
</evidence>
<keyword evidence="4" id="KW-0597">Phosphoprotein</keyword>
<comment type="caution">
    <text evidence="8">The sequence shown here is derived from an EMBL/GenBank/DDBJ whole genome shotgun (WGS) entry which is preliminary data.</text>
</comment>
<dbReference type="SMART" id="SM00448">
    <property type="entry name" value="REC"/>
    <property type="match status" value="1"/>
</dbReference>
<evidence type="ECO:0000259" key="7">
    <source>
        <dbReference type="PROSITE" id="PS50110"/>
    </source>
</evidence>
<evidence type="ECO:0000256" key="5">
    <source>
        <dbReference type="SAM" id="Coils"/>
    </source>
</evidence>
<dbReference type="GO" id="GO:0000160">
    <property type="term" value="P:phosphorelay signal transduction system"/>
    <property type="evidence" value="ECO:0007669"/>
    <property type="project" value="InterPro"/>
</dbReference>
<dbReference type="EMBL" id="JAMQKC010000002">
    <property type="protein sequence ID" value="MDC3416007.1"/>
    <property type="molecule type" value="Genomic_DNA"/>
</dbReference>
<dbReference type="RefSeq" id="WP_272444989.1">
    <property type="nucleotide sequence ID" value="NZ_JAMQKC010000002.1"/>
</dbReference>
<dbReference type="InterPro" id="IPR009057">
    <property type="entry name" value="Homeodomain-like_sf"/>
</dbReference>
<dbReference type="InterPro" id="IPR018060">
    <property type="entry name" value="HTH_AraC"/>
</dbReference>
<dbReference type="Gene3D" id="3.40.50.2300">
    <property type="match status" value="1"/>
</dbReference>
<evidence type="ECO:0000256" key="1">
    <source>
        <dbReference type="ARBA" id="ARBA00023015"/>
    </source>
</evidence>
<name>A0A9X3WBC7_9BACI</name>
<dbReference type="PROSITE" id="PS00041">
    <property type="entry name" value="HTH_ARAC_FAMILY_1"/>
    <property type="match status" value="1"/>
</dbReference>
<evidence type="ECO:0000256" key="4">
    <source>
        <dbReference type="PROSITE-ProRule" id="PRU00169"/>
    </source>
</evidence>
<feature type="domain" description="Response regulatory" evidence="7">
    <location>
        <begin position="1"/>
        <end position="116"/>
    </location>
</feature>
<dbReference type="SMART" id="SM00342">
    <property type="entry name" value="HTH_ARAC"/>
    <property type="match status" value="1"/>
</dbReference>
<feature type="domain" description="HTH araC/xylS-type" evidence="6">
    <location>
        <begin position="438"/>
        <end position="535"/>
    </location>
</feature>
<feature type="modified residue" description="4-aspartylphosphate" evidence="4">
    <location>
        <position position="51"/>
    </location>
</feature>
<dbReference type="SUPFAM" id="SSF46689">
    <property type="entry name" value="Homeodomain-like"/>
    <property type="match status" value="2"/>
</dbReference>
<dbReference type="Pfam" id="PF00072">
    <property type="entry name" value="Response_reg"/>
    <property type="match status" value="1"/>
</dbReference>
<accession>A0A9X3WBC7</accession>
<feature type="coiled-coil region" evidence="5">
    <location>
        <begin position="105"/>
        <end position="132"/>
    </location>
</feature>
<dbReference type="InterPro" id="IPR001789">
    <property type="entry name" value="Sig_transdc_resp-reg_receiver"/>
</dbReference>
<keyword evidence="3" id="KW-0804">Transcription</keyword>
<dbReference type="InterPro" id="IPR018062">
    <property type="entry name" value="HTH_AraC-typ_CS"/>
</dbReference>
<keyword evidence="1" id="KW-0805">Transcription regulation</keyword>
<dbReference type="InterPro" id="IPR011006">
    <property type="entry name" value="CheY-like_superfamily"/>
</dbReference>
<dbReference type="Pfam" id="PF12833">
    <property type="entry name" value="HTH_18"/>
    <property type="match status" value="1"/>
</dbReference>
<dbReference type="PROSITE" id="PS01124">
    <property type="entry name" value="HTH_ARAC_FAMILY_2"/>
    <property type="match status" value="1"/>
</dbReference>
<gene>
    <name evidence="8" type="ORF">NC799_03660</name>
</gene>
<keyword evidence="9" id="KW-1185">Reference proteome</keyword>
<evidence type="ECO:0000313" key="8">
    <source>
        <dbReference type="EMBL" id="MDC3416007.1"/>
    </source>
</evidence>
<evidence type="ECO:0000259" key="6">
    <source>
        <dbReference type="PROSITE" id="PS01124"/>
    </source>
</evidence>
<dbReference type="Proteomes" id="UP001145069">
    <property type="component" value="Unassembled WGS sequence"/>
</dbReference>
<evidence type="ECO:0000256" key="3">
    <source>
        <dbReference type="ARBA" id="ARBA00023163"/>
    </source>
</evidence>
<dbReference type="CDD" id="cd17536">
    <property type="entry name" value="REC_YesN-like"/>
    <property type="match status" value="1"/>
</dbReference>
<dbReference type="GO" id="GO:0003700">
    <property type="term" value="F:DNA-binding transcription factor activity"/>
    <property type="evidence" value="ECO:0007669"/>
    <property type="project" value="InterPro"/>
</dbReference>
<dbReference type="GO" id="GO:0043565">
    <property type="term" value="F:sequence-specific DNA binding"/>
    <property type="evidence" value="ECO:0007669"/>
    <property type="project" value="InterPro"/>
</dbReference>
<sequence length="535" mass="62622">MIIDDDQSAINGLISYVSWEKLNLHVIGTANNGEDALDLIIQNPPDILITDIYMPKMTGLNLIKQLFKTFPEINIIIHSGYNHFDNARQAIQYGVKYFFLKPATIDEIEMVLEDVLQEMDAHEKQKKIMDQHNKRLNEYLLYTKQALIREMINDRYSSAKIAKEKLELLDLMNMEQIVVASLSMIRPPYLSKSKEEEWQLIKFSSTNIIQETIKEFSLPRSLESYIVDYSDSTFVLVFFCKGVSVENLDYLIKNLTQKIVNNILLYLKVSSNVGIGRETLSIHELHQSFLESQRVLEAVEFQELNKVFCFDEVNDKEKIGAFQYPLEILKQLHNAIAEKNVEEVIEIWKKFDEEITENELPLFVVQNICISTVNALMIDRYNYNQLVVDSKTVYELVTTIYSQPSTKELSDWMKKQSCEWMAQMKEELTGKKSHKLIHEVKQYVQDYYDEEITLAEIAESLYINKNYLSQLFKKVTGETFVNYLNKFRIEKAKEKLKEQKYMIYEVSEMVGYQNPTYFSKVFRSITGTSPSDFYM</sequence>
<keyword evidence="5" id="KW-0175">Coiled coil</keyword>
<reference evidence="8" key="1">
    <citation type="submission" date="2022-06" db="EMBL/GenBank/DDBJ databases">
        <title>Aquibacillus sp. a new bacterium isolated from soil saline samples.</title>
        <authorList>
            <person name="Galisteo C."/>
            <person name="De La Haba R."/>
            <person name="Sanchez-Porro C."/>
            <person name="Ventosa A."/>
        </authorList>
    </citation>
    <scope>NUCLEOTIDE SEQUENCE</scope>
    <source>
        <strain evidence="8">3ASR75-54</strain>
    </source>
</reference>
<keyword evidence="2" id="KW-0238">DNA-binding</keyword>
<dbReference type="PANTHER" id="PTHR43280:SF28">
    <property type="entry name" value="HTH-TYPE TRANSCRIPTIONAL ACTIVATOR RHAS"/>
    <property type="match status" value="1"/>
</dbReference>
<dbReference type="SUPFAM" id="SSF52172">
    <property type="entry name" value="CheY-like"/>
    <property type="match status" value="1"/>
</dbReference>